<dbReference type="Gene3D" id="2.40.30.100">
    <property type="entry name" value="AF2212/PG0164-like"/>
    <property type="match status" value="1"/>
</dbReference>
<name>A0A504USZ0_9HYPH</name>
<dbReference type="Pfam" id="PF08922">
    <property type="entry name" value="DUF1905"/>
    <property type="match status" value="1"/>
</dbReference>
<gene>
    <name evidence="1" type="ORF">FJQ55_13555</name>
</gene>
<evidence type="ECO:0000313" key="1">
    <source>
        <dbReference type="EMBL" id="TPP11776.1"/>
    </source>
</evidence>
<dbReference type="Proteomes" id="UP000316429">
    <property type="component" value="Unassembled WGS sequence"/>
</dbReference>
<sequence>MSDGSHAIRFEAEVVRFDGPGGWHGVFLPPDAASEARFFGRANTLGAITVRAQIGVTKIKTSLFPDKRRDSFLLPLKAELRGRENIEEGDPITVTLLVDT</sequence>
<dbReference type="RefSeq" id="WP_140828624.1">
    <property type="nucleotide sequence ID" value="NZ_VFYP01000001.1"/>
</dbReference>
<dbReference type="SUPFAM" id="SSF141694">
    <property type="entry name" value="AF2212/PG0164-like"/>
    <property type="match status" value="1"/>
</dbReference>
<reference evidence="1 2" key="1">
    <citation type="submission" date="2019-06" db="EMBL/GenBank/DDBJ databases">
        <title>Rhizobium sp. CL12 isolated from roots of soybean.</title>
        <authorList>
            <person name="Wang C."/>
        </authorList>
    </citation>
    <scope>NUCLEOTIDE SEQUENCE [LARGE SCALE GENOMIC DNA]</scope>
    <source>
        <strain evidence="1 2">CL12</strain>
    </source>
</reference>
<dbReference type="AlphaFoldDB" id="A0A504USZ0"/>
<comment type="caution">
    <text evidence="1">The sequence shown here is derived from an EMBL/GenBank/DDBJ whole genome shotgun (WGS) entry which is preliminary data.</text>
</comment>
<proteinExistence type="predicted"/>
<organism evidence="1 2">
    <name type="scientific">Rhizobium glycinendophyticum</name>
    <dbReference type="NCBI Taxonomy" id="2589807"/>
    <lineage>
        <taxon>Bacteria</taxon>
        <taxon>Pseudomonadati</taxon>
        <taxon>Pseudomonadota</taxon>
        <taxon>Alphaproteobacteria</taxon>
        <taxon>Hyphomicrobiales</taxon>
        <taxon>Rhizobiaceae</taxon>
        <taxon>Rhizobium/Agrobacterium group</taxon>
        <taxon>Rhizobium</taxon>
    </lineage>
</organism>
<accession>A0A504USZ0</accession>
<dbReference type="EMBL" id="VFYP01000001">
    <property type="protein sequence ID" value="TPP11776.1"/>
    <property type="molecule type" value="Genomic_DNA"/>
</dbReference>
<dbReference type="InterPro" id="IPR015018">
    <property type="entry name" value="DUF1905"/>
</dbReference>
<dbReference type="OrthoDB" id="9808666at2"/>
<evidence type="ECO:0000313" key="2">
    <source>
        <dbReference type="Proteomes" id="UP000316429"/>
    </source>
</evidence>
<keyword evidence="2" id="KW-1185">Reference proteome</keyword>
<dbReference type="InterPro" id="IPR037079">
    <property type="entry name" value="AF2212/PG0164-like_sf"/>
</dbReference>
<protein>
    <submittedName>
        <fullName evidence="1">DUF1905 domain-containing protein</fullName>
    </submittedName>
</protein>